<dbReference type="EMBL" id="GIFC01009717">
    <property type="protein sequence ID" value="MXU91800.1"/>
    <property type="molecule type" value="Transcribed_RNA"/>
</dbReference>
<proteinExistence type="predicted"/>
<reference evidence="1" key="1">
    <citation type="submission" date="2019-12" db="EMBL/GenBank/DDBJ databases">
        <title>An insight into the sialome of adult female Ixodes ricinus ticks feeding for 6 days.</title>
        <authorList>
            <person name="Perner J."/>
            <person name="Ribeiro J.M.C."/>
        </authorList>
    </citation>
    <scope>NUCLEOTIDE SEQUENCE</scope>
    <source>
        <strain evidence="1">Semi-engorged</strain>
        <tissue evidence="1">Salivary glands</tissue>
    </source>
</reference>
<evidence type="ECO:0000313" key="1">
    <source>
        <dbReference type="EMBL" id="MXU91800.1"/>
    </source>
</evidence>
<name>A0A6B0UPL9_IXORI</name>
<sequence>MRRRRNELPPSLFDLLATIRHHKGALVGCHVCGRGSRPVLGASSHLSSSKNKYLDWVKRTFVHVQCAFHPVGIIVLGIRYVEAKFRARDKGVFSIRSRDDAQQGRNVLLMSTRHPFVPIHFCYPSN</sequence>
<dbReference type="AlphaFoldDB" id="A0A6B0UPL9"/>
<organism evidence="1">
    <name type="scientific">Ixodes ricinus</name>
    <name type="common">Common tick</name>
    <name type="synonym">Acarus ricinus</name>
    <dbReference type="NCBI Taxonomy" id="34613"/>
    <lineage>
        <taxon>Eukaryota</taxon>
        <taxon>Metazoa</taxon>
        <taxon>Ecdysozoa</taxon>
        <taxon>Arthropoda</taxon>
        <taxon>Chelicerata</taxon>
        <taxon>Arachnida</taxon>
        <taxon>Acari</taxon>
        <taxon>Parasitiformes</taxon>
        <taxon>Ixodida</taxon>
        <taxon>Ixodoidea</taxon>
        <taxon>Ixodidae</taxon>
        <taxon>Ixodinae</taxon>
        <taxon>Ixodes</taxon>
    </lineage>
</organism>
<protein>
    <submittedName>
        <fullName evidence="1">Uncharacterized protein</fullName>
    </submittedName>
</protein>
<accession>A0A6B0UPL9</accession>